<dbReference type="NCBIfam" id="TIGR01064">
    <property type="entry name" value="pyruv_kin"/>
    <property type="match status" value="1"/>
</dbReference>
<dbReference type="InterPro" id="IPR015793">
    <property type="entry name" value="Pyrv_Knase_brl"/>
</dbReference>
<dbReference type="EC" id="2.7.1.40" evidence="3"/>
<dbReference type="SUPFAM" id="SSF51621">
    <property type="entry name" value="Phosphoenolpyruvate/pyruvate domain"/>
    <property type="match status" value="1"/>
</dbReference>
<name>A0A645B9K4_9ZZZZ</name>
<feature type="domain" description="Pyruvate kinase C-terminal" evidence="13">
    <location>
        <begin position="365"/>
        <end position="465"/>
    </location>
</feature>
<dbReference type="InterPro" id="IPR001697">
    <property type="entry name" value="Pyr_Knase"/>
</dbReference>
<evidence type="ECO:0000256" key="10">
    <source>
        <dbReference type="ARBA" id="ARBA00023152"/>
    </source>
</evidence>
<evidence type="ECO:0000259" key="12">
    <source>
        <dbReference type="Pfam" id="PF00224"/>
    </source>
</evidence>
<dbReference type="InterPro" id="IPR040442">
    <property type="entry name" value="Pyrv_kinase-like_dom_sf"/>
</dbReference>
<evidence type="ECO:0000256" key="8">
    <source>
        <dbReference type="ARBA" id="ARBA00022840"/>
    </source>
</evidence>
<evidence type="ECO:0000256" key="5">
    <source>
        <dbReference type="ARBA" id="ARBA00022723"/>
    </source>
</evidence>
<comment type="similarity">
    <text evidence="2">Belongs to the pyruvate kinase family.</text>
</comment>
<evidence type="ECO:0000256" key="6">
    <source>
        <dbReference type="ARBA" id="ARBA00022741"/>
    </source>
</evidence>
<dbReference type="InterPro" id="IPR015795">
    <property type="entry name" value="Pyrv_Knase_C"/>
</dbReference>
<dbReference type="GO" id="GO:0004743">
    <property type="term" value="F:pyruvate kinase activity"/>
    <property type="evidence" value="ECO:0007669"/>
    <property type="project" value="UniProtKB-EC"/>
</dbReference>
<keyword evidence="7 14" id="KW-0418">Kinase</keyword>
<dbReference type="Gene3D" id="3.40.1380.20">
    <property type="entry name" value="Pyruvate kinase, C-terminal domain"/>
    <property type="match status" value="1"/>
</dbReference>
<dbReference type="GO" id="GO:0000287">
    <property type="term" value="F:magnesium ion binding"/>
    <property type="evidence" value="ECO:0007669"/>
    <property type="project" value="InterPro"/>
</dbReference>
<dbReference type="InterPro" id="IPR036918">
    <property type="entry name" value="Pyrv_Knase_C_sf"/>
</dbReference>
<keyword evidence="11 14" id="KW-0670">Pyruvate</keyword>
<dbReference type="Pfam" id="PF02887">
    <property type="entry name" value="PK_C"/>
    <property type="match status" value="1"/>
</dbReference>
<dbReference type="InterPro" id="IPR015806">
    <property type="entry name" value="Pyrv_Knase_insert_dom_sf"/>
</dbReference>
<proteinExistence type="inferred from homology"/>
<accession>A0A645B9K4</accession>
<evidence type="ECO:0000256" key="1">
    <source>
        <dbReference type="ARBA" id="ARBA00004997"/>
    </source>
</evidence>
<keyword evidence="4 14" id="KW-0808">Transferase</keyword>
<dbReference type="PANTHER" id="PTHR11817">
    <property type="entry name" value="PYRUVATE KINASE"/>
    <property type="match status" value="1"/>
</dbReference>
<organism evidence="14">
    <name type="scientific">bioreactor metagenome</name>
    <dbReference type="NCBI Taxonomy" id="1076179"/>
    <lineage>
        <taxon>unclassified sequences</taxon>
        <taxon>metagenomes</taxon>
        <taxon>ecological metagenomes</taxon>
    </lineage>
</organism>
<comment type="caution">
    <text evidence="14">The sequence shown here is derived from an EMBL/GenBank/DDBJ whole genome shotgun (WGS) entry which is preliminary data.</text>
</comment>
<keyword evidence="10" id="KW-0324">Glycolysis</keyword>
<evidence type="ECO:0000259" key="13">
    <source>
        <dbReference type="Pfam" id="PF02887"/>
    </source>
</evidence>
<evidence type="ECO:0000256" key="9">
    <source>
        <dbReference type="ARBA" id="ARBA00022842"/>
    </source>
</evidence>
<dbReference type="FunFam" id="2.40.33.10:FF:000001">
    <property type="entry name" value="Pyruvate kinase"/>
    <property type="match status" value="1"/>
</dbReference>
<dbReference type="InterPro" id="IPR011037">
    <property type="entry name" value="Pyrv_Knase-like_insert_dom_sf"/>
</dbReference>
<keyword evidence="6" id="KW-0547">Nucleotide-binding</keyword>
<dbReference type="Pfam" id="PF00224">
    <property type="entry name" value="PK"/>
    <property type="match status" value="1"/>
</dbReference>
<dbReference type="InterPro" id="IPR015813">
    <property type="entry name" value="Pyrv/PenolPyrv_kinase-like_dom"/>
</dbReference>
<evidence type="ECO:0000256" key="4">
    <source>
        <dbReference type="ARBA" id="ARBA00022679"/>
    </source>
</evidence>
<evidence type="ECO:0000256" key="2">
    <source>
        <dbReference type="ARBA" id="ARBA00008663"/>
    </source>
</evidence>
<keyword evidence="8" id="KW-0067">ATP-binding</keyword>
<dbReference type="NCBIfam" id="NF004978">
    <property type="entry name" value="PRK06354.1"/>
    <property type="match status" value="1"/>
</dbReference>
<evidence type="ECO:0000256" key="3">
    <source>
        <dbReference type="ARBA" id="ARBA00012142"/>
    </source>
</evidence>
<dbReference type="PRINTS" id="PR01050">
    <property type="entry name" value="PYRUVTKNASE"/>
</dbReference>
<feature type="domain" description="Pyruvate kinase barrel" evidence="12">
    <location>
        <begin position="4"/>
        <end position="331"/>
    </location>
</feature>
<dbReference type="UniPathway" id="UPA00109">
    <property type="reaction ID" value="UER00188"/>
</dbReference>
<dbReference type="GO" id="GO:0016301">
    <property type="term" value="F:kinase activity"/>
    <property type="evidence" value="ECO:0007669"/>
    <property type="project" value="UniProtKB-KW"/>
</dbReference>
<dbReference type="NCBIfam" id="NF004491">
    <property type="entry name" value="PRK05826.1"/>
    <property type="match status" value="1"/>
</dbReference>
<evidence type="ECO:0000256" key="7">
    <source>
        <dbReference type="ARBA" id="ARBA00022777"/>
    </source>
</evidence>
<dbReference type="EMBL" id="VSSQ01016720">
    <property type="protein sequence ID" value="MPM58354.1"/>
    <property type="molecule type" value="Genomic_DNA"/>
</dbReference>
<comment type="pathway">
    <text evidence="1">Carbohydrate degradation; glycolysis; pyruvate from D-glyceraldehyde 3-phosphate: step 5/5.</text>
</comment>
<gene>
    <name evidence="14" type="primary">pyk_22</name>
    <name evidence="14" type="ORF">SDC9_105185</name>
</gene>
<reference evidence="14" key="1">
    <citation type="submission" date="2019-08" db="EMBL/GenBank/DDBJ databases">
        <authorList>
            <person name="Kucharzyk K."/>
            <person name="Murdoch R.W."/>
            <person name="Higgins S."/>
            <person name="Loffler F."/>
        </authorList>
    </citation>
    <scope>NUCLEOTIDE SEQUENCE</scope>
</reference>
<protein>
    <recommendedName>
        <fullName evidence="3">pyruvate kinase</fullName>
        <ecNumber evidence="3">2.7.1.40</ecNumber>
    </recommendedName>
</protein>
<dbReference type="Gene3D" id="3.20.20.60">
    <property type="entry name" value="Phosphoenolpyruvate-binding domains"/>
    <property type="match status" value="1"/>
</dbReference>
<keyword evidence="5" id="KW-0479">Metal-binding</keyword>
<dbReference type="AlphaFoldDB" id="A0A645B9K4"/>
<dbReference type="SUPFAM" id="SSF52935">
    <property type="entry name" value="PK C-terminal domain-like"/>
    <property type="match status" value="1"/>
</dbReference>
<evidence type="ECO:0000313" key="14">
    <source>
        <dbReference type="EMBL" id="MPM58354.1"/>
    </source>
</evidence>
<dbReference type="GO" id="GO:0030955">
    <property type="term" value="F:potassium ion binding"/>
    <property type="evidence" value="ECO:0007669"/>
    <property type="project" value="InterPro"/>
</dbReference>
<sequence length="484" mass="52798">MTRFAKIVCTLGPSSSDEAVIRQLVAAGMDVARLNFSHGTHESHAQLIASIRKISKEMNRPIAILQDLQGPKLRVGVLPPDGILLKTDEVVNLYSTDTPAPAQIPGEISFELDVPHLSKAVKKGNRILLDDGNLELSVTDVIGETVKTKVIFGGVLTSHKGVNLPGADLQIPIVTEKDKSDLAFGIEQGVDFVAISFVETANDIQIARAEIKRLTKGKRGPNIIAKLERPEAIHNLHEIMHATDGVMVARGDLGVETSASEVPIMQKEIITMANRHAKIVITATQMLDSMIHNPRPTRAEASDVANAVFDGTDAVMLSGETASGNFPIEAVKMMDAIVREAEEHFEDWGHADETPRDVTQDDAIAMTRAAKELAHDRKVANISVLTQTGRTALLMSKVHPRVPIMAFTPHEEVYNYVNLFWGVTPVMIPFTNSLEEIAQRVDQLLQEKHNLKPGEQVVIVSGFPVPAIHLPNLALLHTIGEKVM</sequence>
<dbReference type="Gene3D" id="2.40.33.10">
    <property type="entry name" value="PK beta-barrel domain-like"/>
    <property type="match status" value="1"/>
</dbReference>
<dbReference type="GO" id="GO:0005524">
    <property type="term" value="F:ATP binding"/>
    <property type="evidence" value="ECO:0007669"/>
    <property type="project" value="UniProtKB-KW"/>
</dbReference>
<keyword evidence="9" id="KW-0460">Magnesium</keyword>
<dbReference type="SUPFAM" id="SSF50800">
    <property type="entry name" value="PK beta-barrel domain-like"/>
    <property type="match status" value="1"/>
</dbReference>
<evidence type="ECO:0000256" key="11">
    <source>
        <dbReference type="ARBA" id="ARBA00023317"/>
    </source>
</evidence>